<name>A0A484Q2H7_9ZZZZ</name>
<evidence type="ECO:0000313" key="1">
    <source>
        <dbReference type="EMBL" id="VFR32036.1"/>
    </source>
</evidence>
<sequence>MLGGTREIQGDGNANYTKEALWAEEAGLRDSYAPRRVPWLLQSVNASVAFVRS</sequence>
<reference evidence="1" key="1">
    <citation type="submission" date="2019-03" db="EMBL/GenBank/DDBJ databases">
        <authorList>
            <person name="Danneels B."/>
        </authorList>
    </citation>
    <scope>NUCLEOTIDE SEQUENCE</scope>
</reference>
<dbReference type="AlphaFoldDB" id="A0A484Q2H7"/>
<accession>A0A484Q2H7</accession>
<proteinExistence type="predicted"/>
<organism evidence="1">
    <name type="scientific">plant metagenome</name>
    <dbReference type="NCBI Taxonomy" id="1297885"/>
    <lineage>
        <taxon>unclassified sequences</taxon>
        <taxon>metagenomes</taxon>
        <taxon>organismal metagenomes</taxon>
    </lineage>
</organism>
<protein>
    <submittedName>
        <fullName evidence="1">Uncharacterized protein</fullName>
    </submittedName>
</protein>
<dbReference type="EMBL" id="CAADHY010000032">
    <property type="protein sequence ID" value="VFR32036.1"/>
    <property type="molecule type" value="Genomic_DNA"/>
</dbReference>
<gene>
    <name evidence="1" type="ORF">AMP9_2595</name>
</gene>